<organism evidence="2 3">
    <name type="scientific">Allorhodopirellula heiligendammensis</name>
    <dbReference type="NCBI Taxonomy" id="2714739"/>
    <lineage>
        <taxon>Bacteria</taxon>
        <taxon>Pseudomonadati</taxon>
        <taxon>Planctomycetota</taxon>
        <taxon>Planctomycetia</taxon>
        <taxon>Pirellulales</taxon>
        <taxon>Pirellulaceae</taxon>
        <taxon>Allorhodopirellula</taxon>
    </lineage>
</organism>
<evidence type="ECO:0000313" key="2">
    <source>
        <dbReference type="EMBL" id="TWU10211.1"/>
    </source>
</evidence>
<sequence length="122" mass="12762">MASPGSSQVTAAGHCCGKEFGDLIIPAVALLFVPTPRPQPSPTEPKIPHDAAARAPCIGQTTKLAHGRSPTCKASAQASPSRPFRSPSNLELRAGRRTKQISKTLKLIRIGEVDSDLAAAAR</sequence>
<gene>
    <name evidence="2" type="ORF">Poly21_51810</name>
</gene>
<protein>
    <submittedName>
        <fullName evidence="2">Uncharacterized protein</fullName>
    </submittedName>
</protein>
<dbReference type="EMBL" id="SJPU01000004">
    <property type="protein sequence ID" value="TWU10211.1"/>
    <property type="molecule type" value="Genomic_DNA"/>
</dbReference>
<dbReference type="AlphaFoldDB" id="A0A5C6BFE3"/>
<name>A0A5C6BFE3_9BACT</name>
<comment type="caution">
    <text evidence="2">The sequence shown here is derived from an EMBL/GenBank/DDBJ whole genome shotgun (WGS) entry which is preliminary data.</text>
</comment>
<keyword evidence="3" id="KW-1185">Reference proteome</keyword>
<feature type="region of interest" description="Disordered" evidence="1">
    <location>
        <begin position="62"/>
        <end position="89"/>
    </location>
</feature>
<dbReference type="Proteomes" id="UP000319908">
    <property type="component" value="Unassembled WGS sequence"/>
</dbReference>
<reference evidence="2 3" key="1">
    <citation type="journal article" date="2020" name="Antonie Van Leeuwenhoek">
        <title>Rhodopirellula heiligendammensis sp. nov., Rhodopirellula pilleata sp. nov., and Rhodopirellula solitaria sp. nov. isolated from natural or artificial marine surfaces in Northern Germany and California, USA, and emended description of the genus Rhodopirellula.</title>
        <authorList>
            <person name="Kallscheuer N."/>
            <person name="Wiegand S."/>
            <person name="Jogler M."/>
            <person name="Boedeker C."/>
            <person name="Peeters S.H."/>
            <person name="Rast P."/>
            <person name="Heuer A."/>
            <person name="Jetten M.S.M."/>
            <person name="Rohde M."/>
            <person name="Jogler C."/>
        </authorList>
    </citation>
    <scope>NUCLEOTIDE SEQUENCE [LARGE SCALE GENOMIC DNA]</scope>
    <source>
        <strain evidence="2 3">Poly21</strain>
    </source>
</reference>
<accession>A0A5C6BFE3</accession>
<evidence type="ECO:0000256" key="1">
    <source>
        <dbReference type="SAM" id="MobiDB-lite"/>
    </source>
</evidence>
<proteinExistence type="predicted"/>
<evidence type="ECO:0000313" key="3">
    <source>
        <dbReference type="Proteomes" id="UP000319908"/>
    </source>
</evidence>